<keyword evidence="3" id="KW-1185">Reference proteome</keyword>
<evidence type="ECO:0000313" key="3">
    <source>
        <dbReference type="Proteomes" id="UP000634136"/>
    </source>
</evidence>
<gene>
    <name evidence="2" type="ORF">G2W53_011110</name>
</gene>
<dbReference type="Proteomes" id="UP000634136">
    <property type="component" value="Unassembled WGS sequence"/>
</dbReference>
<dbReference type="EMBL" id="JAAIUW010000004">
    <property type="protein sequence ID" value="KAF7836251.1"/>
    <property type="molecule type" value="Genomic_DNA"/>
</dbReference>
<proteinExistence type="predicted"/>
<name>A0A835CC40_9FABA</name>
<evidence type="ECO:0000256" key="1">
    <source>
        <dbReference type="SAM" id="MobiDB-lite"/>
    </source>
</evidence>
<organism evidence="2 3">
    <name type="scientific">Senna tora</name>
    <dbReference type="NCBI Taxonomy" id="362788"/>
    <lineage>
        <taxon>Eukaryota</taxon>
        <taxon>Viridiplantae</taxon>
        <taxon>Streptophyta</taxon>
        <taxon>Embryophyta</taxon>
        <taxon>Tracheophyta</taxon>
        <taxon>Spermatophyta</taxon>
        <taxon>Magnoliopsida</taxon>
        <taxon>eudicotyledons</taxon>
        <taxon>Gunneridae</taxon>
        <taxon>Pentapetalae</taxon>
        <taxon>rosids</taxon>
        <taxon>fabids</taxon>
        <taxon>Fabales</taxon>
        <taxon>Fabaceae</taxon>
        <taxon>Caesalpinioideae</taxon>
        <taxon>Cassia clade</taxon>
        <taxon>Senna</taxon>
    </lineage>
</organism>
<comment type="caution">
    <text evidence="2">The sequence shown here is derived from an EMBL/GenBank/DDBJ whole genome shotgun (WGS) entry which is preliminary data.</text>
</comment>
<dbReference type="AlphaFoldDB" id="A0A835CC40"/>
<reference evidence="2" key="1">
    <citation type="submission" date="2020-09" db="EMBL/GenBank/DDBJ databases">
        <title>Genome-Enabled Discovery of Anthraquinone Biosynthesis in Senna tora.</title>
        <authorList>
            <person name="Kang S.-H."/>
            <person name="Pandey R.P."/>
            <person name="Lee C.-M."/>
            <person name="Sim J.-S."/>
            <person name="Jeong J.-T."/>
            <person name="Choi B.-S."/>
            <person name="Jung M."/>
            <person name="Ginzburg D."/>
            <person name="Zhao K."/>
            <person name="Won S.Y."/>
            <person name="Oh T.-J."/>
            <person name="Yu Y."/>
            <person name="Kim N.-H."/>
            <person name="Lee O.R."/>
            <person name="Lee T.-H."/>
            <person name="Bashyal P."/>
            <person name="Kim T.-S."/>
            <person name="Lee W.-H."/>
            <person name="Kawkins C."/>
            <person name="Kim C.-K."/>
            <person name="Kim J.S."/>
            <person name="Ahn B.O."/>
            <person name="Rhee S.Y."/>
            <person name="Sohng J.K."/>
        </authorList>
    </citation>
    <scope>NUCLEOTIDE SEQUENCE</scope>
    <source>
        <tissue evidence="2">Leaf</tissue>
    </source>
</reference>
<feature type="region of interest" description="Disordered" evidence="1">
    <location>
        <begin position="51"/>
        <end position="72"/>
    </location>
</feature>
<protein>
    <submittedName>
        <fullName evidence="2">Uncharacterized protein</fullName>
    </submittedName>
</protein>
<evidence type="ECO:0000313" key="2">
    <source>
        <dbReference type="EMBL" id="KAF7836251.1"/>
    </source>
</evidence>
<sequence length="72" mass="8110">MNLIYEPGKTRAERETVRTARWRVWEGRLPETSPPGSVGYREELLVVKGGGEAGGGGLRERKRGGRWNLFEP</sequence>
<accession>A0A835CC40</accession>